<dbReference type="SUPFAM" id="SSF46565">
    <property type="entry name" value="Chaperone J-domain"/>
    <property type="match status" value="1"/>
</dbReference>
<feature type="region of interest" description="Disordered" evidence="1">
    <location>
        <begin position="236"/>
        <end position="260"/>
    </location>
</feature>
<dbReference type="SMART" id="SM00271">
    <property type="entry name" value="DnaJ"/>
    <property type="match status" value="1"/>
</dbReference>
<evidence type="ECO:0000259" key="2">
    <source>
        <dbReference type="SMART" id="SM00271"/>
    </source>
</evidence>
<feature type="domain" description="J" evidence="2">
    <location>
        <begin position="77"/>
        <end position="150"/>
    </location>
</feature>
<dbReference type="AlphaFoldDB" id="A0A6U3SLF5"/>
<dbReference type="Gene3D" id="1.10.287.110">
    <property type="entry name" value="DnaJ domain"/>
    <property type="match status" value="1"/>
</dbReference>
<feature type="compositionally biased region" description="Basic residues" evidence="1">
    <location>
        <begin position="250"/>
        <end position="260"/>
    </location>
</feature>
<dbReference type="InterPro" id="IPR036869">
    <property type="entry name" value="J_dom_sf"/>
</dbReference>
<evidence type="ECO:0000256" key="1">
    <source>
        <dbReference type="SAM" id="MobiDB-lite"/>
    </source>
</evidence>
<dbReference type="InterPro" id="IPR001623">
    <property type="entry name" value="DnaJ_domain"/>
</dbReference>
<organism evidence="3">
    <name type="scientific">Ditylum brightwellii</name>
    <dbReference type="NCBI Taxonomy" id="49249"/>
    <lineage>
        <taxon>Eukaryota</taxon>
        <taxon>Sar</taxon>
        <taxon>Stramenopiles</taxon>
        <taxon>Ochrophyta</taxon>
        <taxon>Bacillariophyta</taxon>
        <taxon>Mediophyceae</taxon>
        <taxon>Lithodesmiophycidae</taxon>
        <taxon>Lithodesmiales</taxon>
        <taxon>Lithodesmiaceae</taxon>
        <taxon>Ditylum</taxon>
    </lineage>
</organism>
<evidence type="ECO:0000313" key="3">
    <source>
        <dbReference type="EMBL" id="CAD9340662.1"/>
    </source>
</evidence>
<name>A0A6U3SLF5_9STRA</name>
<proteinExistence type="predicted"/>
<reference evidence="3" key="1">
    <citation type="submission" date="2021-01" db="EMBL/GenBank/DDBJ databases">
        <authorList>
            <person name="Corre E."/>
            <person name="Pelletier E."/>
            <person name="Niang G."/>
            <person name="Scheremetjew M."/>
            <person name="Finn R."/>
            <person name="Kale V."/>
            <person name="Holt S."/>
            <person name="Cochrane G."/>
            <person name="Meng A."/>
            <person name="Brown T."/>
            <person name="Cohen L."/>
        </authorList>
    </citation>
    <scope>NUCLEOTIDE SEQUENCE</scope>
    <source>
        <strain evidence="3">Pop2</strain>
    </source>
</reference>
<sequence>MTTTMGRTLFLRRMAIPSISPISSISIITSTPQKASTRTSVATTKNEAIYLNHHQQLLSSRQYHRGRNSKHSKKKQPCPYRALQIPEGSTYAAAKKSFLRIAMAHHPDTIGDDEEEKKQQSIELFVSARTAFERLAACPEGLAVLREDLENLKAEEEMSDEEFDAWFLKETGHSNPFQFDLDPATMREVADMHDEVSHGLDRDGGMWHLASLVSKSVKEGKGGGNDGAGAILRLEAGDVDGNDPPVGSLTRRRKRKSRVF</sequence>
<accession>A0A6U3SLF5</accession>
<gene>
    <name evidence="3" type="ORF">DBRI1063_LOCUS16376</name>
</gene>
<dbReference type="EMBL" id="HBGN01025560">
    <property type="protein sequence ID" value="CAD9340662.1"/>
    <property type="molecule type" value="Transcribed_RNA"/>
</dbReference>
<protein>
    <recommendedName>
        <fullName evidence="2">J domain-containing protein</fullName>
    </recommendedName>
</protein>